<dbReference type="RefSeq" id="WP_107034851.1">
    <property type="nucleotide sequence ID" value="NZ_CAONGC010000003.1"/>
</dbReference>
<evidence type="ECO:0000313" key="3">
    <source>
        <dbReference type="EMBL" id="PWB09799.1"/>
    </source>
</evidence>
<evidence type="ECO:0000256" key="2">
    <source>
        <dbReference type="SAM" id="MobiDB-lite"/>
    </source>
</evidence>
<comment type="caution">
    <text evidence="3">The sequence shown here is derived from an EMBL/GenBank/DDBJ whole genome shotgun (WGS) entry which is preliminary data.</text>
</comment>
<sequence>MEMLDRAEQLNEKVATPNLPNEELPGKTPEDAECASEENVTRESLLKTIEMIVADDSEIVADDVARIKQQFYTLHNELTLRRKDEAGEEGEAFTDTEDPIEERFKAALAAIKEKKARQRAEIETRQAANLDKKEALINELKTLGADTDNVNRHYQRIKEIQSEFKEIGEVPPQNATALWKNYQDAVEAFYDQWKVNKELRDYDFKKNLAEKQLLLDEARKLTEEPDVITAFRRLQSLHDKWREIGPVAKDVREEIWTSFKDASAEINKKYQAHFEERKARERENEEIKTALCERIEALDFSKPSTYQEWDAMTKTILEAQEEWKKAGFAPRKTNTALFNRFRALCDDFFGRKSEFFKKTKNEFAENLAKKTSLCEKAEVLAESTDWKKTTDAIVELQKEWKTIGPVARKHSDAIWRRFIKACDTFFDRKKKVNGDTRRAEQANLATKREIISRLNVIASDENTTPREQAIAEVQQLRKQWQETGHVPFKEKDKLQDAYREVVGTLFDKLDIKENRARMADFQAGIEASAGDSGKLSRERERLVRACEQRRQELKTYENNMGFFNSKSKNGDSIVREMERKMQHLKEEIAQISEKIKIIDSNI</sequence>
<reference evidence="4" key="1">
    <citation type="submission" date="2018-02" db="EMBL/GenBank/DDBJ databases">
        <authorList>
            <person name="Clavel T."/>
            <person name="Strowig T."/>
        </authorList>
    </citation>
    <scope>NUCLEOTIDE SEQUENCE [LARGE SCALE GENOMIC DNA]</scope>
    <source>
        <strain evidence="4">DSM 100764</strain>
    </source>
</reference>
<feature type="coiled-coil region" evidence="1">
    <location>
        <begin position="539"/>
        <end position="601"/>
    </location>
</feature>
<evidence type="ECO:0000313" key="4">
    <source>
        <dbReference type="Proteomes" id="UP000244925"/>
    </source>
</evidence>
<proteinExistence type="predicted"/>
<dbReference type="EMBL" id="PUBV01000001">
    <property type="protein sequence ID" value="PWB09799.1"/>
    <property type="molecule type" value="Genomic_DNA"/>
</dbReference>
<protein>
    <submittedName>
        <fullName evidence="3">DUF349 domain-containing protein</fullName>
    </submittedName>
</protein>
<dbReference type="Proteomes" id="UP000244925">
    <property type="component" value="Unassembled WGS sequence"/>
</dbReference>
<feature type="compositionally biased region" description="Basic and acidic residues" evidence="2">
    <location>
        <begin position="1"/>
        <end position="11"/>
    </location>
</feature>
<dbReference type="AlphaFoldDB" id="A0A2V1IXN9"/>
<gene>
    <name evidence="3" type="ORF">C5O25_00910</name>
</gene>
<name>A0A2V1IXN9_9BACT</name>
<dbReference type="Pfam" id="PF03993">
    <property type="entry name" value="DUF349"/>
    <property type="match status" value="5"/>
</dbReference>
<organism evidence="3 4">
    <name type="scientific">Paramuribaculum intestinale</name>
    <dbReference type="NCBI Taxonomy" id="2094151"/>
    <lineage>
        <taxon>Bacteria</taxon>
        <taxon>Pseudomonadati</taxon>
        <taxon>Bacteroidota</taxon>
        <taxon>Bacteroidia</taxon>
        <taxon>Bacteroidales</taxon>
        <taxon>Muribaculaceae</taxon>
        <taxon>Paramuribaculum</taxon>
    </lineage>
</organism>
<accession>A0A2V1IXN9</accession>
<dbReference type="InterPro" id="IPR007139">
    <property type="entry name" value="DUF349"/>
</dbReference>
<dbReference type="GeneID" id="93424321"/>
<keyword evidence="4" id="KW-1185">Reference proteome</keyword>
<evidence type="ECO:0000256" key="1">
    <source>
        <dbReference type="SAM" id="Coils"/>
    </source>
</evidence>
<feature type="region of interest" description="Disordered" evidence="2">
    <location>
        <begin position="1"/>
        <end position="37"/>
    </location>
</feature>
<keyword evidence="1" id="KW-0175">Coiled coil</keyword>